<proteinExistence type="predicted"/>
<comment type="caution">
    <text evidence="2">The sequence shown here is derived from an EMBL/GenBank/DDBJ whole genome shotgun (WGS) entry which is preliminary data.</text>
</comment>
<feature type="region of interest" description="Disordered" evidence="1">
    <location>
        <begin position="114"/>
        <end position="145"/>
    </location>
</feature>
<gene>
    <name evidence="2" type="ORF">ENS06_12880</name>
</gene>
<keyword evidence="2" id="KW-0808">Transferase</keyword>
<evidence type="ECO:0000313" key="2">
    <source>
        <dbReference type="EMBL" id="HFK98198.1"/>
    </source>
</evidence>
<dbReference type="PANTHER" id="PTHR46656:SF3">
    <property type="entry name" value="PUTATIVE-RELATED"/>
    <property type="match status" value="1"/>
</dbReference>
<name>A0A832EKJ7_9BACT</name>
<dbReference type="EMBL" id="DSTK01000038">
    <property type="protein sequence ID" value="HFK98198.1"/>
    <property type="molecule type" value="Genomic_DNA"/>
</dbReference>
<dbReference type="Pfam" id="PF13692">
    <property type="entry name" value="Glyco_trans_1_4"/>
    <property type="match status" value="2"/>
</dbReference>
<organism evidence="2">
    <name type="scientific">Desulfacinum infernum</name>
    <dbReference type="NCBI Taxonomy" id="35837"/>
    <lineage>
        <taxon>Bacteria</taxon>
        <taxon>Pseudomonadati</taxon>
        <taxon>Thermodesulfobacteriota</taxon>
        <taxon>Syntrophobacteria</taxon>
        <taxon>Syntrophobacterales</taxon>
        <taxon>Syntrophobacteraceae</taxon>
        <taxon>Desulfacinum</taxon>
    </lineage>
</organism>
<dbReference type="CDD" id="cd03801">
    <property type="entry name" value="GT4_PimA-like"/>
    <property type="match status" value="1"/>
</dbReference>
<dbReference type="Gene3D" id="3.40.50.2000">
    <property type="entry name" value="Glycogen Phosphorylase B"/>
    <property type="match status" value="3"/>
</dbReference>
<dbReference type="SUPFAM" id="SSF53756">
    <property type="entry name" value="UDP-Glycosyltransferase/glycogen phosphorylase"/>
    <property type="match status" value="2"/>
</dbReference>
<reference evidence="2" key="1">
    <citation type="journal article" date="2020" name="mSystems">
        <title>Genome- and Community-Level Interaction Insights into Carbon Utilization and Element Cycling Functions of Hydrothermarchaeota in Hydrothermal Sediment.</title>
        <authorList>
            <person name="Zhou Z."/>
            <person name="Liu Y."/>
            <person name="Xu W."/>
            <person name="Pan J."/>
            <person name="Luo Z.H."/>
            <person name="Li M."/>
        </authorList>
    </citation>
    <scope>NUCLEOTIDE SEQUENCE [LARGE SCALE GENOMIC DNA]</scope>
    <source>
        <strain evidence="2">SpSt-456</strain>
    </source>
</reference>
<feature type="compositionally biased region" description="Basic and acidic residues" evidence="1">
    <location>
        <begin position="114"/>
        <end position="136"/>
    </location>
</feature>
<sequence length="1005" mass="110382">MPGPPGPTWRIHAVKPATAQSFPLTTRDAPYPSSAAPMVAKKGPSHAAFDPALAYRYRDVFLVLAYGGTKPCAPRLASALARLLSAEASSSPATLPPYAAAVLGSCPAMPFEVPSRESGLRGDPGSRLKPLPHDSSSDTPLGEESRSAEAGLPLAMYAAPSSAEAAALFRSAGLFVVLDPGPDLATWIAHALFWQVPVVSLPDSGIEALLGPARFQLSSRDPQLLAAVIRLFESDRALARTVAAAQRRRWPALFHEPPPDALRFLVDGPFESSYSLALVNREAARALERAHPGHVALDFLSRPPQYPLPAGDDPRLPPDVQRLAQRSHRAAPVDTVLWNSYPPYVSGRPGTLSVLHSYGWEETGYPEPFLRRFARCLDGVTVMSRAVQKILVDNGLPLPMRVVGLGTDHIHRTEFIPYEGDLGRSFRFLSISSAFPRKGLDVLLDAYGRAFTDGDDVSLVLKTFPNPHNDVAHHLEAFRRRFADPPHVVLIDGDLPDGMLLDLYRRCHAFVAPSRGEGFGLPLAEAMLLGLPVIATEGSGQADFCTPETAWLVPAHYAPARTHLSEPGSLWLEPDVDALARMMRRLVEASEAERASRCHAARRLVEAHFTWQAWAQRTEEALEAFRSPNPWRRQTIPMVWVSTWGGRCGIARYSQYLLHPLLQRDGAVDVRVLAPLWETPLRSDPDFVHRCWEGLDVAEAVVAEAQAHGAAVAVVQYHPAFFDVERLVAMTRGLHEAGVLVWITFHATRYVRRELAEAALNLAKAARLAVHSVDDVNFFKDLGLDHRTVLWPHGVPAASPRPLHEAKALFGLEGRRVLTTFGFLMPHKGVLPLLQAFRRLLGRFWDLFLVVATSQYPSDISAQHAQEVRDAISRMGLQRRTLFLTDFLEESAALALLQASDLIVYPYQSTEESSSAAVRFGIASGRPVACTPLPIFDDVDAVVHRLPGTDPEALAEGLEKLLADEGELTSRQAAQQRWIARNAWPAVADRFERVLRALLINPPEP</sequence>
<dbReference type="AlphaFoldDB" id="A0A832EKJ7"/>
<dbReference type="GO" id="GO:0016740">
    <property type="term" value="F:transferase activity"/>
    <property type="evidence" value="ECO:0007669"/>
    <property type="project" value="UniProtKB-KW"/>
</dbReference>
<protein>
    <submittedName>
        <fullName evidence="2">Glycosyltransferase</fullName>
    </submittedName>
</protein>
<dbReference type="PANTHER" id="PTHR46656">
    <property type="entry name" value="PUTATIVE-RELATED"/>
    <property type="match status" value="1"/>
</dbReference>
<evidence type="ECO:0000256" key="1">
    <source>
        <dbReference type="SAM" id="MobiDB-lite"/>
    </source>
</evidence>
<accession>A0A832EKJ7</accession>